<dbReference type="PANTHER" id="PTHR46558">
    <property type="entry name" value="TRACRIPTIONAL REGULATORY PROTEIN-RELATED-RELATED"/>
    <property type="match status" value="1"/>
</dbReference>
<reference evidence="4 5" key="1">
    <citation type="submission" date="2020-01" db="EMBL/GenBank/DDBJ databases">
        <authorList>
            <person name="Gulvik C.A."/>
            <person name="Batra D.G."/>
        </authorList>
    </citation>
    <scope>NUCLEOTIDE SEQUENCE [LARGE SCALE GENOMIC DNA]</scope>
    <source>
        <strain evidence="4 5">W9323</strain>
    </source>
</reference>
<dbReference type="GO" id="GO:0003677">
    <property type="term" value="F:DNA binding"/>
    <property type="evidence" value="ECO:0007669"/>
    <property type="project" value="UniProtKB-KW"/>
</dbReference>
<evidence type="ECO:0000313" key="4">
    <source>
        <dbReference type="EMBL" id="QKG83991.1"/>
    </source>
</evidence>
<evidence type="ECO:0000259" key="3">
    <source>
        <dbReference type="PROSITE" id="PS50943"/>
    </source>
</evidence>
<proteinExistence type="predicted"/>
<gene>
    <name evidence="4" type="ORF">GXN76_05565</name>
</gene>
<feature type="region of interest" description="Disordered" evidence="2">
    <location>
        <begin position="71"/>
        <end position="93"/>
    </location>
</feature>
<dbReference type="Proteomes" id="UP000503088">
    <property type="component" value="Chromosome"/>
</dbReference>
<evidence type="ECO:0000256" key="1">
    <source>
        <dbReference type="ARBA" id="ARBA00023125"/>
    </source>
</evidence>
<keyword evidence="5" id="KW-1185">Reference proteome</keyword>
<dbReference type="Pfam" id="PF01381">
    <property type="entry name" value="HTH_3"/>
    <property type="match status" value="1"/>
</dbReference>
<organism evidence="4 5">
    <name type="scientific">Kroppenstedtia pulmonis</name>
    <dbReference type="NCBI Taxonomy" id="1380685"/>
    <lineage>
        <taxon>Bacteria</taxon>
        <taxon>Bacillati</taxon>
        <taxon>Bacillota</taxon>
        <taxon>Bacilli</taxon>
        <taxon>Bacillales</taxon>
        <taxon>Thermoactinomycetaceae</taxon>
        <taxon>Kroppenstedtia</taxon>
    </lineage>
</organism>
<dbReference type="SUPFAM" id="SSF47413">
    <property type="entry name" value="lambda repressor-like DNA-binding domains"/>
    <property type="match status" value="1"/>
</dbReference>
<dbReference type="RefSeq" id="WP_173221246.1">
    <property type="nucleotide sequence ID" value="NZ_CP048104.1"/>
</dbReference>
<dbReference type="Gene3D" id="1.10.260.40">
    <property type="entry name" value="lambda repressor-like DNA-binding domains"/>
    <property type="match status" value="1"/>
</dbReference>
<sequence>MLIFGNRLRDLRHEQHMRQEDLARHLQISKSSVGMYERGEREPSLVTLRSIADFFHVTTDYLLGRTDDRDLTLPKAKSSSKDDTVVSTGGRVSQKKALNRNLKEVLKQDELYWGNIPFSQRERSAIKELMNLMVSEKPPRYGKKNEEE</sequence>
<evidence type="ECO:0000313" key="5">
    <source>
        <dbReference type="Proteomes" id="UP000503088"/>
    </source>
</evidence>
<protein>
    <submittedName>
        <fullName evidence="4">Helix-turn-helix transcriptional regulator</fullName>
    </submittedName>
</protein>
<dbReference type="InterPro" id="IPR001387">
    <property type="entry name" value="Cro/C1-type_HTH"/>
</dbReference>
<dbReference type="EMBL" id="CP048104">
    <property type="protein sequence ID" value="QKG83991.1"/>
    <property type="molecule type" value="Genomic_DNA"/>
</dbReference>
<name>A0A7D4BPD1_9BACL</name>
<dbReference type="InterPro" id="IPR010982">
    <property type="entry name" value="Lambda_DNA-bd_dom_sf"/>
</dbReference>
<dbReference type="PROSITE" id="PS50943">
    <property type="entry name" value="HTH_CROC1"/>
    <property type="match status" value="1"/>
</dbReference>
<keyword evidence="1" id="KW-0238">DNA-binding</keyword>
<dbReference type="AlphaFoldDB" id="A0A7D4BPD1"/>
<accession>A0A7D4BPD1</accession>
<dbReference type="PANTHER" id="PTHR46558:SF11">
    <property type="entry name" value="HTH-TYPE TRANSCRIPTIONAL REGULATOR XRE"/>
    <property type="match status" value="1"/>
</dbReference>
<dbReference type="SMART" id="SM00530">
    <property type="entry name" value="HTH_XRE"/>
    <property type="match status" value="1"/>
</dbReference>
<dbReference type="CDD" id="cd00093">
    <property type="entry name" value="HTH_XRE"/>
    <property type="match status" value="1"/>
</dbReference>
<feature type="domain" description="HTH cro/C1-type" evidence="3">
    <location>
        <begin position="8"/>
        <end position="62"/>
    </location>
</feature>
<evidence type="ECO:0000256" key="2">
    <source>
        <dbReference type="SAM" id="MobiDB-lite"/>
    </source>
</evidence>
<dbReference type="KEGG" id="kpul:GXN76_05565"/>